<dbReference type="Proteomes" id="UP000092596">
    <property type="component" value="Chromosome"/>
</dbReference>
<dbReference type="STRING" id="1630135.DAD186_14080"/>
<evidence type="ECO:0008006" key="3">
    <source>
        <dbReference type="Google" id="ProtNLM"/>
    </source>
</evidence>
<protein>
    <recommendedName>
        <fullName evidence="3">Ribbon-helix-helix protein, CopG family</fullName>
    </recommendedName>
</protein>
<evidence type="ECO:0000313" key="2">
    <source>
        <dbReference type="Proteomes" id="UP000092596"/>
    </source>
</evidence>
<dbReference type="EMBL" id="CP012117">
    <property type="protein sequence ID" value="ANP27958.1"/>
    <property type="molecule type" value="Genomic_DNA"/>
</dbReference>
<dbReference type="KEGG" id="dva:DAD186_14080"/>
<name>A0A1B0ZJ54_9MICO</name>
<accession>A0A1B0ZJ54</accession>
<sequence length="40" mass="4347">MRFQLNAGILARLEARAAKEGCTMAAVVERALDVELDGEQ</sequence>
<evidence type="ECO:0000313" key="1">
    <source>
        <dbReference type="EMBL" id="ANP27958.1"/>
    </source>
</evidence>
<dbReference type="AlphaFoldDB" id="A0A1B0ZJ54"/>
<proteinExistence type="predicted"/>
<organism evidence="1 2">
    <name type="scientific">Dermabacter vaginalis</name>
    <dbReference type="NCBI Taxonomy" id="1630135"/>
    <lineage>
        <taxon>Bacteria</taxon>
        <taxon>Bacillati</taxon>
        <taxon>Actinomycetota</taxon>
        <taxon>Actinomycetes</taxon>
        <taxon>Micrococcales</taxon>
        <taxon>Dermabacteraceae</taxon>
        <taxon>Dermabacter</taxon>
    </lineage>
</organism>
<gene>
    <name evidence="1" type="ORF">DAD186_14080</name>
</gene>
<reference evidence="1 2" key="1">
    <citation type="submission" date="2015-06" db="EMBL/GenBank/DDBJ databases">
        <title>Investigation of pathophysiology for high-risk pregnancy and development of treatment modality based on it.</title>
        <authorList>
            <person name="Kim B.-C."/>
            <person name="Lim S."/>
        </authorList>
    </citation>
    <scope>NUCLEOTIDE SEQUENCE [LARGE SCALE GENOMIC DNA]</scope>
    <source>
        <strain evidence="1 2">AD1-86</strain>
    </source>
</reference>